<name>A0A7R8WW09_9CRUS</name>
<sequence>FRHDIASDENSIGIGIPSRKGTNERDAAVLKGMKVVEQQEYNRLLELEQGDPFDEQLQVGTFALGVVSVADELLQSP</sequence>
<proteinExistence type="predicted"/>
<dbReference type="AlphaFoldDB" id="A0A7R8WW09"/>
<accession>A0A7R8WW09</accession>
<reference evidence="1" key="1">
    <citation type="submission" date="2020-11" db="EMBL/GenBank/DDBJ databases">
        <authorList>
            <person name="Tran Van P."/>
        </authorList>
    </citation>
    <scope>NUCLEOTIDE SEQUENCE</scope>
</reference>
<gene>
    <name evidence="1" type="ORF">CTOB1V02_LOCUS14063</name>
</gene>
<feature type="non-terminal residue" evidence="1">
    <location>
        <position position="77"/>
    </location>
</feature>
<organism evidence="1">
    <name type="scientific">Cyprideis torosa</name>
    <dbReference type="NCBI Taxonomy" id="163714"/>
    <lineage>
        <taxon>Eukaryota</taxon>
        <taxon>Metazoa</taxon>
        <taxon>Ecdysozoa</taxon>
        <taxon>Arthropoda</taxon>
        <taxon>Crustacea</taxon>
        <taxon>Oligostraca</taxon>
        <taxon>Ostracoda</taxon>
        <taxon>Podocopa</taxon>
        <taxon>Podocopida</taxon>
        <taxon>Cytherocopina</taxon>
        <taxon>Cytheroidea</taxon>
        <taxon>Cytherideidae</taxon>
        <taxon>Cyprideis</taxon>
    </lineage>
</organism>
<dbReference type="EMBL" id="OB677568">
    <property type="protein sequence ID" value="CAD7236248.1"/>
    <property type="molecule type" value="Genomic_DNA"/>
</dbReference>
<evidence type="ECO:0000313" key="1">
    <source>
        <dbReference type="EMBL" id="CAD7236248.1"/>
    </source>
</evidence>
<protein>
    <submittedName>
        <fullName evidence="1">Uncharacterized protein</fullName>
    </submittedName>
</protein>